<name>A0A3E1R6R8_9BURK</name>
<dbReference type="EMBL" id="QFZK01000023">
    <property type="protein sequence ID" value="RFO95068.1"/>
    <property type="molecule type" value="Genomic_DNA"/>
</dbReference>
<dbReference type="InterPro" id="IPR036046">
    <property type="entry name" value="Acylphosphatase-like_dom_sf"/>
</dbReference>
<proteinExistence type="predicted"/>
<sequence length="151" mass="16758">MANHHPKKDAAMQLTQLIYVSVLVDRDESVLGSILESSVRRNLQNGITGMLLYADGNFIQALEGTEAAVLETYQRICSDTRHDYVTTVHADPLRARCFAQWSMGFRQLGSQEAADFPQYAPYFEYGFDASALQAAPGVALDMLRLFCGGEM</sequence>
<dbReference type="GO" id="GO:0009882">
    <property type="term" value="F:blue light photoreceptor activity"/>
    <property type="evidence" value="ECO:0007669"/>
    <property type="project" value="InterPro"/>
</dbReference>
<evidence type="ECO:0000313" key="3">
    <source>
        <dbReference type="Proteomes" id="UP000260665"/>
    </source>
</evidence>
<evidence type="ECO:0000313" key="2">
    <source>
        <dbReference type="EMBL" id="RFO95068.1"/>
    </source>
</evidence>
<reference evidence="2 3" key="1">
    <citation type="submission" date="2018-05" db="EMBL/GenBank/DDBJ databases">
        <title>Rhodoferax soyangensis sp.nov., isolated from an oligotrophic freshwater lake.</title>
        <authorList>
            <person name="Park M."/>
        </authorList>
    </citation>
    <scope>NUCLEOTIDE SEQUENCE [LARGE SCALE GENOMIC DNA]</scope>
    <source>
        <strain evidence="2 3">IMCC26218</strain>
    </source>
</reference>
<organism evidence="2 3">
    <name type="scientific">Rhodoferax lacus</name>
    <dbReference type="NCBI Taxonomy" id="2184758"/>
    <lineage>
        <taxon>Bacteria</taxon>
        <taxon>Pseudomonadati</taxon>
        <taxon>Pseudomonadota</taxon>
        <taxon>Betaproteobacteria</taxon>
        <taxon>Burkholderiales</taxon>
        <taxon>Comamonadaceae</taxon>
        <taxon>Rhodoferax</taxon>
    </lineage>
</organism>
<dbReference type="PROSITE" id="PS50925">
    <property type="entry name" value="BLUF"/>
    <property type="match status" value="1"/>
</dbReference>
<gene>
    <name evidence="2" type="ORF">DIC66_20130</name>
</gene>
<keyword evidence="3" id="KW-1185">Reference proteome</keyword>
<dbReference type="AlphaFoldDB" id="A0A3E1R6R8"/>
<dbReference type="InterPro" id="IPR007024">
    <property type="entry name" value="BLUF_domain"/>
</dbReference>
<comment type="caution">
    <text evidence="2">The sequence shown here is derived from an EMBL/GenBank/DDBJ whole genome shotgun (WGS) entry which is preliminary data.</text>
</comment>
<accession>A0A3E1R6R8</accession>
<protein>
    <submittedName>
        <fullName evidence="2">BLUF domain protein</fullName>
    </submittedName>
</protein>
<dbReference type="GO" id="GO:0071949">
    <property type="term" value="F:FAD binding"/>
    <property type="evidence" value="ECO:0007669"/>
    <property type="project" value="InterPro"/>
</dbReference>
<dbReference type="Gene3D" id="3.30.70.100">
    <property type="match status" value="1"/>
</dbReference>
<dbReference type="Proteomes" id="UP000260665">
    <property type="component" value="Unassembled WGS sequence"/>
</dbReference>
<feature type="domain" description="BLUF" evidence="1">
    <location>
        <begin position="14"/>
        <end position="104"/>
    </location>
</feature>
<dbReference type="Pfam" id="PF04940">
    <property type="entry name" value="BLUF"/>
    <property type="match status" value="1"/>
</dbReference>
<dbReference type="SMART" id="SM01034">
    <property type="entry name" value="BLUF"/>
    <property type="match status" value="1"/>
</dbReference>
<dbReference type="SUPFAM" id="SSF54975">
    <property type="entry name" value="Acylphosphatase/BLUF domain-like"/>
    <property type="match status" value="1"/>
</dbReference>
<evidence type="ECO:0000259" key="1">
    <source>
        <dbReference type="PROSITE" id="PS50925"/>
    </source>
</evidence>